<keyword evidence="2" id="KW-0732">Signal</keyword>
<evidence type="ECO:0000256" key="2">
    <source>
        <dbReference type="SAM" id="SignalP"/>
    </source>
</evidence>
<dbReference type="RefSeq" id="WP_045703139.1">
    <property type="nucleotide sequence ID" value="NZ_JZKH01000091.1"/>
</dbReference>
<feature type="signal peptide" evidence="2">
    <location>
        <begin position="1"/>
        <end position="29"/>
    </location>
</feature>
<reference evidence="3 4" key="1">
    <citation type="submission" date="2015-02" db="EMBL/GenBank/DDBJ databases">
        <authorList>
            <person name="Ju K.-S."/>
            <person name="Doroghazi J.R."/>
            <person name="Metcalf W."/>
        </authorList>
    </citation>
    <scope>NUCLEOTIDE SEQUENCE [LARGE SCALE GENOMIC DNA]</scope>
    <source>
        <strain evidence="3 4">ATCC 31215</strain>
    </source>
</reference>
<evidence type="ECO:0000313" key="3">
    <source>
        <dbReference type="EMBL" id="KJS58804.1"/>
    </source>
</evidence>
<name>A0A0F2T6F1_STRR3</name>
<evidence type="ECO:0000313" key="4">
    <source>
        <dbReference type="Proteomes" id="UP000033699"/>
    </source>
</evidence>
<protein>
    <submittedName>
        <fullName evidence="3">Uncharacterized protein</fullName>
    </submittedName>
</protein>
<accession>A0A0F2T6F1</accession>
<evidence type="ECO:0000256" key="1">
    <source>
        <dbReference type="SAM" id="MobiDB-lite"/>
    </source>
</evidence>
<proteinExistence type="predicted"/>
<dbReference type="AlphaFoldDB" id="A0A0F2T6F1"/>
<dbReference type="EMBL" id="JZKH01000091">
    <property type="protein sequence ID" value="KJS58804.1"/>
    <property type="molecule type" value="Genomic_DNA"/>
</dbReference>
<organism evidence="3 4">
    <name type="scientific">Streptomyces rubellomurinus (strain ATCC 31215)</name>
    <dbReference type="NCBI Taxonomy" id="359131"/>
    <lineage>
        <taxon>Bacteria</taxon>
        <taxon>Bacillati</taxon>
        <taxon>Actinomycetota</taxon>
        <taxon>Actinomycetes</taxon>
        <taxon>Kitasatosporales</taxon>
        <taxon>Streptomycetaceae</taxon>
        <taxon>Streptomyces</taxon>
    </lineage>
</organism>
<sequence>MSISTGLRRAAVAVAAVGITVLTAGAAHADWPSGNSLASPDPGNTYGAFTAPAGDPVTPQVGSAGQR</sequence>
<feature type="region of interest" description="Disordered" evidence="1">
    <location>
        <begin position="29"/>
        <end position="67"/>
    </location>
</feature>
<dbReference type="Proteomes" id="UP000033699">
    <property type="component" value="Unassembled WGS sequence"/>
</dbReference>
<dbReference type="PATRIC" id="fig|359131.3.peg.7851"/>
<comment type="caution">
    <text evidence="3">The sequence shown here is derived from an EMBL/GenBank/DDBJ whole genome shotgun (WGS) entry which is preliminary data.</text>
</comment>
<gene>
    <name evidence="3" type="ORF">VM95_31150</name>
</gene>
<feature type="chain" id="PRO_5002459281" evidence="2">
    <location>
        <begin position="30"/>
        <end position="67"/>
    </location>
</feature>
<keyword evidence="4" id="KW-1185">Reference proteome</keyword>